<name>A0A0M9DEV1_9LACO</name>
<dbReference type="InterPro" id="IPR000914">
    <property type="entry name" value="SBP_5_dom"/>
</dbReference>
<dbReference type="PROSITE" id="PS51257">
    <property type="entry name" value="PROKAR_LIPOPROTEIN"/>
    <property type="match status" value="1"/>
</dbReference>
<evidence type="ECO:0000313" key="9">
    <source>
        <dbReference type="Proteomes" id="UP000037749"/>
    </source>
</evidence>
<organism evidence="8 9">
    <name type="scientific">Apilactobacillus kunkeei</name>
    <dbReference type="NCBI Taxonomy" id="148814"/>
    <lineage>
        <taxon>Bacteria</taxon>
        <taxon>Bacillati</taxon>
        <taxon>Bacillota</taxon>
        <taxon>Bacilli</taxon>
        <taxon>Lactobacillales</taxon>
        <taxon>Lactobacillaceae</taxon>
        <taxon>Apilactobacillus</taxon>
    </lineage>
</organism>
<dbReference type="GO" id="GO:0030288">
    <property type="term" value="C:outer membrane-bounded periplasmic space"/>
    <property type="evidence" value="ECO:0007669"/>
    <property type="project" value="UniProtKB-ARBA"/>
</dbReference>
<evidence type="ECO:0000256" key="1">
    <source>
        <dbReference type="ARBA" id="ARBA00004196"/>
    </source>
</evidence>
<evidence type="ECO:0000256" key="5">
    <source>
        <dbReference type="ARBA" id="ARBA00022856"/>
    </source>
</evidence>
<dbReference type="InterPro" id="IPR030678">
    <property type="entry name" value="Peptide/Ni-bd"/>
</dbReference>
<keyword evidence="3" id="KW-0813">Transport</keyword>
<reference evidence="8 9" key="1">
    <citation type="journal article" date="2015" name="Genome Biol. Evol.">
        <title>Functionally Structured Genomes in Lactobacillus kunkeei Colonizing the Honey Crop and Food Products of Honeybees and Stingless Bees.</title>
        <authorList>
            <person name="Tamarit D."/>
            <person name="Ellegaard K.M."/>
            <person name="Wikander J."/>
            <person name="Olofsson T."/>
            <person name="Vasquez A."/>
            <person name="Andersson S.G."/>
        </authorList>
    </citation>
    <scope>NUCLEOTIDE SEQUENCE [LARGE SCALE GENOMIC DNA]</scope>
    <source>
        <strain evidence="8 9">LAla</strain>
    </source>
</reference>
<keyword evidence="5" id="KW-0653">Protein transport</keyword>
<gene>
    <name evidence="8" type="ORF">RZ72_00940</name>
</gene>
<proteinExistence type="inferred from homology"/>
<dbReference type="PANTHER" id="PTHR30290">
    <property type="entry name" value="PERIPLASMIC BINDING COMPONENT OF ABC TRANSPORTER"/>
    <property type="match status" value="1"/>
</dbReference>
<dbReference type="GO" id="GO:0043190">
    <property type="term" value="C:ATP-binding cassette (ABC) transporter complex"/>
    <property type="evidence" value="ECO:0007669"/>
    <property type="project" value="InterPro"/>
</dbReference>
<dbReference type="Gene3D" id="3.10.105.10">
    <property type="entry name" value="Dipeptide-binding Protein, Domain 3"/>
    <property type="match status" value="1"/>
</dbReference>
<dbReference type="Gene3D" id="3.40.190.10">
    <property type="entry name" value="Periplasmic binding protein-like II"/>
    <property type="match status" value="1"/>
</dbReference>
<dbReference type="GO" id="GO:1904680">
    <property type="term" value="F:peptide transmembrane transporter activity"/>
    <property type="evidence" value="ECO:0007669"/>
    <property type="project" value="TreeGrafter"/>
</dbReference>
<feature type="signal peptide" evidence="6">
    <location>
        <begin position="1"/>
        <end position="23"/>
    </location>
</feature>
<dbReference type="PIRSF" id="PIRSF002741">
    <property type="entry name" value="MppA"/>
    <property type="match status" value="1"/>
</dbReference>
<comment type="subcellular location">
    <subcellularLocation>
        <location evidence="1">Cell envelope</location>
    </subcellularLocation>
</comment>
<feature type="chain" id="PRO_5038675990" evidence="6">
    <location>
        <begin position="24"/>
        <end position="543"/>
    </location>
</feature>
<dbReference type="Proteomes" id="UP000037749">
    <property type="component" value="Unassembled WGS sequence"/>
</dbReference>
<evidence type="ECO:0000256" key="3">
    <source>
        <dbReference type="ARBA" id="ARBA00022448"/>
    </source>
</evidence>
<feature type="domain" description="Solute-binding protein family 5" evidence="7">
    <location>
        <begin position="77"/>
        <end position="461"/>
    </location>
</feature>
<dbReference type="FunFam" id="3.10.105.10:FF:000001">
    <property type="entry name" value="Oligopeptide ABC transporter, oligopeptide-binding protein"/>
    <property type="match status" value="1"/>
</dbReference>
<comment type="similarity">
    <text evidence="2">Belongs to the bacterial solute-binding protein 5 family.</text>
</comment>
<dbReference type="FunFam" id="3.90.76.10:FF:000001">
    <property type="entry name" value="Oligopeptide ABC transporter substrate-binding protein"/>
    <property type="match status" value="1"/>
</dbReference>
<accession>A0A0M9DEV1</accession>
<sequence length="543" mass="59589">MEMKMKSVVKLGVVGAASAFILAACGNSSKESTSKYINWQESAGLNTLDASKLTDSESMVMVGNSNEGLLLNGPDNTVKPGVAENYNVSKDGKTYTFNLRHSKWSNGKPVTAKDFVYGWQRTVNPKTASQYSYLLDHVKNATEISAGKAPVSSLGVKAEGDYKFVVTLNRPQSYFKYIVAMAACYPQDKATVEKYGSAYGTNSKAMLYNGPYKVEGWNGTNDTWTLVKNKDYYNAGKIKVAGIKFNVQKDANTALNQYETGQLDETTLVGQQQVGKYKSSSELHNVKQASTFYLEMNEKADSYFKNANIRKALSLVIDRDQFTKDTLGDGSTSAQGIVSPGMSQYKGVDFTKAAGTKTGVSYNVAEAKKLWAKGLKEVGKKSINFTLLADDTPQGKSTTEYLQTAFSNLPGLKVSALNVPYKTRLSRSQNGQFDMVVSGWYADFPDPISFMSLFTSDGSYNNGKWSNAKYDELVKNAEGADSNNVSKRWDDLVNAEKILMSDQGVIPLYHKVQPNVIKPRVSGVQFFPTGLSTDFRDATISKK</sequence>
<dbReference type="Pfam" id="PF00496">
    <property type="entry name" value="SBP_bac_5"/>
    <property type="match status" value="1"/>
</dbReference>
<evidence type="ECO:0000256" key="6">
    <source>
        <dbReference type="SAM" id="SignalP"/>
    </source>
</evidence>
<evidence type="ECO:0000256" key="4">
    <source>
        <dbReference type="ARBA" id="ARBA00022729"/>
    </source>
</evidence>
<dbReference type="AlphaFoldDB" id="A0A0M9DEV1"/>
<dbReference type="Gene3D" id="3.90.76.10">
    <property type="entry name" value="Dipeptide-binding Protein, Domain 1"/>
    <property type="match status" value="1"/>
</dbReference>
<keyword evidence="4 6" id="KW-0732">Signal</keyword>
<evidence type="ECO:0000256" key="2">
    <source>
        <dbReference type="ARBA" id="ARBA00005695"/>
    </source>
</evidence>
<keyword evidence="5" id="KW-0571">Peptide transport</keyword>
<evidence type="ECO:0000259" key="7">
    <source>
        <dbReference type="Pfam" id="PF00496"/>
    </source>
</evidence>
<protein>
    <submittedName>
        <fullName evidence="8">Peptide ABC superfamily ATP binding cassette transporter, binding protein</fullName>
    </submittedName>
</protein>
<dbReference type="EMBL" id="JXCZ01000032">
    <property type="protein sequence ID" value="KOY78954.1"/>
    <property type="molecule type" value="Genomic_DNA"/>
</dbReference>
<dbReference type="PANTHER" id="PTHR30290:SF10">
    <property type="entry name" value="PERIPLASMIC OLIGOPEPTIDE-BINDING PROTEIN-RELATED"/>
    <property type="match status" value="1"/>
</dbReference>
<dbReference type="CDD" id="cd08504">
    <property type="entry name" value="PBP2_OppA"/>
    <property type="match status" value="1"/>
</dbReference>
<evidence type="ECO:0000313" key="8">
    <source>
        <dbReference type="EMBL" id="KOY78954.1"/>
    </source>
</evidence>
<dbReference type="SUPFAM" id="SSF53850">
    <property type="entry name" value="Periplasmic binding protein-like II"/>
    <property type="match status" value="1"/>
</dbReference>
<dbReference type="PATRIC" id="fig|148814.9.peg.1067"/>
<comment type="caution">
    <text evidence="8">The sequence shown here is derived from an EMBL/GenBank/DDBJ whole genome shotgun (WGS) entry which is preliminary data.</text>
</comment>
<dbReference type="InterPro" id="IPR039424">
    <property type="entry name" value="SBP_5"/>
</dbReference>
<dbReference type="GO" id="GO:0015833">
    <property type="term" value="P:peptide transport"/>
    <property type="evidence" value="ECO:0007669"/>
    <property type="project" value="UniProtKB-KW"/>
</dbReference>